<gene>
    <name evidence="1" type="ORF">ikelab_21150</name>
</gene>
<dbReference type="EMBL" id="BLXU01000018">
    <property type="protein sequence ID" value="GFO52840.1"/>
    <property type="molecule type" value="Genomic_DNA"/>
</dbReference>
<dbReference type="Pfam" id="PF20036">
    <property type="entry name" value="Gp13-like"/>
    <property type="match status" value="1"/>
</dbReference>
<proteinExistence type="predicted"/>
<evidence type="ECO:0000313" key="2">
    <source>
        <dbReference type="Proteomes" id="UP000504756"/>
    </source>
</evidence>
<dbReference type="RefSeq" id="WP_176490773.1">
    <property type="nucleotide sequence ID" value="NZ_BLXU01000018.1"/>
</dbReference>
<name>A0A6L2ZZ32_9LACT</name>
<keyword evidence="1" id="KW-0946">Virion</keyword>
<reference evidence="1 2" key="1">
    <citation type="submission" date="2020-06" db="EMBL/GenBank/DDBJ databases">
        <title>Draft genome sequence of Lactic acid bacteria from Okinawan-style tofu.</title>
        <authorList>
            <person name="Takara I."/>
            <person name="Ikematsu S."/>
        </authorList>
    </citation>
    <scope>NUCLEOTIDE SEQUENCE [LARGE SCALE GENOMIC DNA]</scope>
    <source>
        <strain evidence="2">lg38</strain>
    </source>
</reference>
<dbReference type="InterPro" id="IPR045404">
    <property type="entry name" value="Gp13-like"/>
</dbReference>
<accession>A0A6L2ZZ32</accession>
<keyword evidence="1" id="KW-0167">Capsid protein</keyword>
<dbReference type="AlphaFoldDB" id="A0A6L2ZZ32"/>
<evidence type="ECO:0000313" key="1">
    <source>
        <dbReference type="EMBL" id="GFO52840.1"/>
    </source>
</evidence>
<dbReference type="Proteomes" id="UP000504756">
    <property type="component" value="Unassembled WGS sequence"/>
</dbReference>
<sequence>MKNEITKLLDIITPEIFNQYMDEFTAEKSAFVQSGIAVADERVSKNITSGGLLVNMPFWTDLSGEDEVLGDGDKALTTGKIKAANDVAAVYYRGRGWAVNEMAAVISGDDPMKSLLSRIAAWWLRREQQILIATMNGLFASGGALAATHLLDRSTENIDGKLLLDTKQLLGDAADRVNTLAMHSAVYTELQKQNLIVFIPNSRGEVVIPTYLGYRVVVDDGIKADGNGVYTTYLFGTGSIGRNSGNPAALTTFETDRDKAKGTDIIYTRRAVTMHPYGVKWKDADREEGNMTPTNTDLAKPGNWERVYEEKNVAILALKHKVGAATDKP</sequence>
<protein>
    <submittedName>
        <fullName evidence="1">Coat protein</fullName>
    </submittedName>
</protein>
<comment type="caution">
    <text evidence="1">The sequence shown here is derived from an EMBL/GenBank/DDBJ whole genome shotgun (WGS) entry which is preliminary data.</text>
</comment>
<organism evidence="1 2">
    <name type="scientific">Lactococcus garvieae</name>
    <dbReference type="NCBI Taxonomy" id="1363"/>
    <lineage>
        <taxon>Bacteria</taxon>
        <taxon>Bacillati</taxon>
        <taxon>Bacillota</taxon>
        <taxon>Bacilli</taxon>
        <taxon>Lactobacillales</taxon>
        <taxon>Streptococcaceae</taxon>
        <taxon>Lactococcus</taxon>
    </lineage>
</organism>